<evidence type="ECO:0000313" key="3">
    <source>
        <dbReference type="Proteomes" id="UP000886520"/>
    </source>
</evidence>
<dbReference type="Gene3D" id="3.10.20.90">
    <property type="entry name" value="Phosphatidylinositol 3-kinase Catalytic Subunit, Chain A, domain 1"/>
    <property type="match status" value="1"/>
</dbReference>
<dbReference type="SUPFAM" id="SSF82657">
    <property type="entry name" value="BolA-like"/>
    <property type="match status" value="1"/>
</dbReference>
<comment type="caution">
    <text evidence="2">The sequence shown here is derived from an EMBL/GenBank/DDBJ whole genome shotgun (WGS) entry which is preliminary data.</text>
</comment>
<evidence type="ECO:0000313" key="2">
    <source>
        <dbReference type="EMBL" id="KAI5070417.1"/>
    </source>
</evidence>
<dbReference type="GO" id="GO:0005829">
    <property type="term" value="C:cytosol"/>
    <property type="evidence" value="ECO:0007669"/>
    <property type="project" value="TreeGrafter"/>
</dbReference>
<dbReference type="InterPro" id="IPR036065">
    <property type="entry name" value="BolA-like_sf"/>
</dbReference>
<dbReference type="Proteomes" id="UP000886520">
    <property type="component" value="Chromosome 14"/>
</dbReference>
<dbReference type="InterPro" id="IPR045115">
    <property type="entry name" value="BOL2"/>
</dbReference>
<dbReference type="AlphaFoldDB" id="A0A9D4ZDT2"/>
<keyword evidence="3" id="KW-1185">Reference proteome</keyword>
<reference evidence="2" key="1">
    <citation type="submission" date="2021-01" db="EMBL/GenBank/DDBJ databases">
        <title>Adiantum capillus-veneris genome.</title>
        <authorList>
            <person name="Fang Y."/>
            <person name="Liao Q."/>
        </authorList>
    </citation>
    <scope>NUCLEOTIDE SEQUENCE</scope>
    <source>
        <strain evidence="2">H3</strain>
        <tissue evidence="2">Leaf</tissue>
    </source>
</reference>
<dbReference type="GO" id="GO:0051537">
    <property type="term" value="F:2 iron, 2 sulfur cluster binding"/>
    <property type="evidence" value="ECO:0007669"/>
    <property type="project" value="InterPro"/>
</dbReference>
<accession>A0A9D4ZDT2</accession>
<dbReference type="Pfam" id="PF01722">
    <property type="entry name" value="BolA"/>
    <property type="match status" value="1"/>
</dbReference>
<evidence type="ECO:0000256" key="1">
    <source>
        <dbReference type="RuleBase" id="RU003860"/>
    </source>
</evidence>
<dbReference type="PANTHER" id="PTHR12735:SF27">
    <property type="entry name" value="BOLA-LIKE PROTEIN 2"/>
    <property type="match status" value="1"/>
</dbReference>
<dbReference type="GO" id="GO:0051604">
    <property type="term" value="P:protein maturation"/>
    <property type="evidence" value="ECO:0007669"/>
    <property type="project" value="InterPro"/>
</dbReference>
<dbReference type="PIRSF" id="PIRSF003113">
    <property type="entry name" value="BolA"/>
    <property type="match status" value="1"/>
</dbReference>
<dbReference type="InterPro" id="IPR002634">
    <property type="entry name" value="BolA"/>
</dbReference>
<protein>
    <recommendedName>
        <fullName evidence="4">BolA-like protein</fullName>
    </recommendedName>
</protein>
<organism evidence="2 3">
    <name type="scientific">Adiantum capillus-veneris</name>
    <name type="common">Maidenhair fern</name>
    <dbReference type="NCBI Taxonomy" id="13818"/>
    <lineage>
        <taxon>Eukaryota</taxon>
        <taxon>Viridiplantae</taxon>
        <taxon>Streptophyta</taxon>
        <taxon>Embryophyta</taxon>
        <taxon>Tracheophyta</taxon>
        <taxon>Polypodiopsida</taxon>
        <taxon>Polypodiidae</taxon>
        <taxon>Polypodiales</taxon>
        <taxon>Pteridineae</taxon>
        <taxon>Pteridaceae</taxon>
        <taxon>Vittarioideae</taxon>
        <taxon>Adiantum</taxon>
    </lineage>
</organism>
<sequence>MGVSKKVVEAALQSKLNPTFLSVLDTSGGCGASFMVEIASAAFEGKRLLERHRLVNSALAEEMKEIHALSVTKALTPQQWQEQEKVAKPL</sequence>
<dbReference type="GO" id="GO:0006879">
    <property type="term" value="P:intracellular iron ion homeostasis"/>
    <property type="evidence" value="ECO:0007669"/>
    <property type="project" value="InterPro"/>
</dbReference>
<gene>
    <name evidence="2" type="ORF">GOP47_0014760</name>
</gene>
<name>A0A9D4ZDT2_ADICA</name>
<proteinExistence type="inferred from homology"/>
<dbReference type="OrthoDB" id="4983at2759"/>
<dbReference type="GO" id="GO:0005634">
    <property type="term" value="C:nucleus"/>
    <property type="evidence" value="ECO:0007669"/>
    <property type="project" value="TreeGrafter"/>
</dbReference>
<dbReference type="EMBL" id="JABFUD020000014">
    <property type="protein sequence ID" value="KAI5070417.1"/>
    <property type="molecule type" value="Genomic_DNA"/>
</dbReference>
<evidence type="ECO:0008006" key="4">
    <source>
        <dbReference type="Google" id="ProtNLM"/>
    </source>
</evidence>
<dbReference type="PANTHER" id="PTHR12735">
    <property type="entry name" value="BOLA-LIKE PROTEIN-RELATED"/>
    <property type="match status" value="1"/>
</dbReference>
<comment type="similarity">
    <text evidence="1">Belongs to the BolA/IbaG family.</text>
</comment>